<organism evidence="2 3">
    <name type="scientific">Actinokineospora auranticolor</name>
    <dbReference type="NCBI Taxonomy" id="155976"/>
    <lineage>
        <taxon>Bacteria</taxon>
        <taxon>Bacillati</taxon>
        <taxon>Actinomycetota</taxon>
        <taxon>Actinomycetes</taxon>
        <taxon>Pseudonocardiales</taxon>
        <taxon>Pseudonocardiaceae</taxon>
        <taxon>Actinokineospora</taxon>
    </lineage>
</organism>
<dbReference type="EMBL" id="PTIX01000018">
    <property type="protein sequence ID" value="PPK64693.1"/>
    <property type="molecule type" value="Genomic_DNA"/>
</dbReference>
<dbReference type="AlphaFoldDB" id="A0A2S6GHL5"/>
<accession>A0A2S6GHL5</accession>
<name>A0A2S6GHL5_9PSEU</name>
<keyword evidence="3" id="KW-1185">Reference proteome</keyword>
<dbReference type="OrthoDB" id="4560653at2"/>
<dbReference type="Pfam" id="PF19844">
    <property type="entry name" value="DUF6319"/>
    <property type="match status" value="1"/>
</dbReference>
<evidence type="ECO:0000256" key="1">
    <source>
        <dbReference type="SAM" id="MobiDB-lite"/>
    </source>
</evidence>
<feature type="compositionally biased region" description="Pro residues" evidence="1">
    <location>
        <begin position="78"/>
        <end position="93"/>
    </location>
</feature>
<evidence type="ECO:0000313" key="3">
    <source>
        <dbReference type="Proteomes" id="UP000239203"/>
    </source>
</evidence>
<protein>
    <submittedName>
        <fullName evidence="2">Uncharacterized protein</fullName>
    </submittedName>
</protein>
<dbReference type="InterPro" id="IPR046282">
    <property type="entry name" value="DUF6319"/>
</dbReference>
<sequence>MAKSLTPEDIDRLRAALADNKPTPVWFTEAAVGVATGQQAKVIAFDEPAEGDFIQVRPNGSRDVLQFSPAELTAVKPPAKPATPRPRPRPTVPEPVDSPEEVVQGIEPGSPTPTTRQPKPRKQQPTEITVTLHATPEGEWSVDVLVGKKRTVRWEPVTAGDIAKAAKHLPPAVGEAIEGALTTARERGLQRVEELKAQLEAAQRALRDLG</sequence>
<dbReference type="Proteomes" id="UP000239203">
    <property type="component" value="Unassembled WGS sequence"/>
</dbReference>
<evidence type="ECO:0000313" key="2">
    <source>
        <dbReference type="EMBL" id="PPK64693.1"/>
    </source>
</evidence>
<dbReference type="RefSeq" id="WP_104481768.1">
    <property type="nucleotide sequence ID" value="NZ_CP154825.1"/>
</dbReference>
<proteinExistence type="predicted"/>
<comment type="caution">
    <text evidence="2">The sequence shown here is derived from an EMBL/GenBank/DDBJ whole genome shotgun (WGS) entry which is preliminary data.</text>
</comment>
<feature type="region of interest" description="Disordered" evidence="1">
    <location>
        <begin position="69"/>
        <end position="128"/>
    </location>
</feature>
<reference evidence="2 3" key="1">
    <citation type="submission" date="2018-02" db="EMBL/GenBank/DDBJ databases">
        <title>Genomic Encyclopedia of Archaeal and Bacterial Type Strains, Phase II (KMG-II): from individual species to whole genera.</title>
        <authorList>
            <person name="Goeker M."/>
        </authorList>
    </citation>
    <scope>NUCLEOTIDE SEQUENCE [LARGE SCALE GENOMIC DNA]</scope>
    <source>
        <strain evidence="2 3">YU 961-1</strain>
    </source>
</reference>
<gene>
    <name evidence="2" type="ORF">CLV40_11883</name>
</gene>